<sequence>MEMTVGNWHGIQGLLAPRELEGVLHCANDRTVKEAAREMNISPATLKKRLESARLKLGAGSIRALVLEAFKRGLINPAATTLAVIMAIHGMIGDDHDFTRIRRGGGQGRKVELRVATRRAECALAVA</sequence>
<dbReference type="RefSeq" id="WP_060489833.1">
    <property type="nucleotide sequence ID" value="NZ_CP128540.1"/>
</dbReference>
<evidence type="ECO:0000313" key="2">
    <source>
        <dbReference type="EMBL" id="MDM3955520.1"/>
    </source>
</evidence>
<reference evidence="2" key="1">
    <citation type="submission" date="2023-06" db="EMBL/GenBank/DDBJ databases">
        <title>MBL-encoding genomic islands in Pseudomonas spp. in Poland.</title>
        <authorList>
            <person name="Urbanowicz P."/>
            <person name="Izdebski R."/>
            <person name="Biedrzycka M."/>
            <person name="Gniadkowski M."/>
        </authorList>
    </citation>
    <scope>NUCLEOTIDE SEQUENCE</scope>
    <source>
        <strain evidence="2">NMI5768_13</strain>
    </source>
</reference>
<dbReference type="Pfam" id="PF00196">
    <property type="entry name" value="GerE"/>
    <property type="match status" value="1"/>
</dbReference>
<dbReference type="Proteomes" id="UP001165439">
    <property type="component" value="Unassembled WGS sequence"/>
</dbReference>
<dbReference type="Gene3D" id="1.10.10.10">
    <property type="entry name" value="Winged helix-like DNA-binding domain superfamily/Winged helix DNA-binding domain"/>
    <property type="match status" value="1"/>
</dbReference>
<evidence type="ECO:0000313" key="3">
    <source>
        <dbReference type="Proteomes" id="UP001165439"/>
    </source>
</evidence>
<dbReference type="GeneID" id="83678620"/>
<name>A0AAW7HS48_9PSED</name>
<protein>
    <submittedName>
        <fullName evidence="2">LuxR C-terminal-related transcriptional regulator</fullName>
    </submittedName>
</protein>
<dbReference type="InterPro" id="IPR036388">
    <property type="entry name" value="WH-like_DNA-bd_sf"/>
</dbReference>
<dbReference type="InterPro" id="IPR000792">
    <property type="entry name" value="Tscrpt_reg_LuxR_C"/>
</dbReference>
<comment type="caution">
    <text evidence="2">The sequence shown here is derived from an EMBL/GenBank/DDBJ whole genome shotgun (WGS) entry which is preliminary data.</text>
</comment>
<gene>
    <name evidence="2" type="ORF">LU674_024815</name>
</gene>
<dbReference type="InterPro" id="IPR016032">
    <property type="entry name" value="Sig_transdc_resp-reg_C-effctor"/>
</dbReference>
<organism evidence="2 3">
    <name type="scientific">Pseudomonas alloputida</name>
    <dbReference type="NCBI Taxonomy" id="1940621"/>
    <lineage>
        <taxon>Bacteria</taxon>
        <taxon>Pseudomonadati</taxon>
        <taxon>Pseudomonadota</taxon>
        <taxon>Gammaproteobacteria</taxon>
        <taxon>Pseudomonadales</taxon>
        <taxon>Pseudomonadaceae</taxon>
        <taxon>Pseudomonas</taxon>
    </lineage>
</organism>
<evidence type="ECO:0000259" key="1">
    <source>
        <dbReference type="SMART" id="SM00421"/>
    </source>
</evidence>
<dbReference type="GO" id="GO:0003677">
    <property type="term" value="F:DNA binding"/>
    <property type="evidence" value="ECO:0007669"/>
    <property type="project" value="InterPro"/>
</dbReference>
<feature type="domain" description="HTH luxR-type" evidence="1">
    <location>
        <begin position="12"/>
        <end position="69"/>
    </location>
</feature>
<dbReference type="SUPFAM" id="SSF46894">
    <property type="entry name" value="C-terminal effector domain of the bipartite response regulators"/>
    <property type="match status" value="1"/>
</dbReference>
<dbReference type="SMART" id="SM00421">
    <property type="entry name" value="HTH_LUXR"/>
    <property type="match status" value="1"/>
</dbReference>
<accession>A0AAW7HS48</accession>
<dbReference type="GO" id="GO:0006355">
    <property type="term" value="P:regulation of DNA-templated transcription"/>
    <property type="evidence" value="ECO:0007669"/>
    <property type="project" value="InterPro"/>
</dbReference>
<dbReference type="EMBL" id="JAJSRF020000001">
    <property type="protein sequence ID" value="MDM3955520.1"/>
    <property type="molecule type" value="Genomic_DNA"/>
</dbReference>
<proteinExistence type="predicted"/>
<dbReference type="AlphaFoldDB" id="A0AAW7HS48"/>